<dbReference type="Pfam" id="PF00704">
    <property type="entry name" value="Glyco_hydro_18"/>
    <property type="match status" value="1"/>
</dbReference>
<organism evidence="10 11">
    <name type="scientific">Gonapodya prolifera (strain JEL478)</name>
    <name type="common">Monoblepharis prolifera</name>
    <dbReference type="NCBI Taxonomy" id="1344416"/>
    <lineage>
        <taxon>Eukaryota</taxon>
        <taxon>Fungi</taxon>
        <taxon>Fungi incertae sedis</taxon>
        <taxon>Chytridiomycota</taxon>
        <taxon>Chytridiomycota incertae sedis</taxon>
        <taxon>Monoblepharidomycetes</taxon>
        <taxon>Monoblepharidales</taxon>
        <taxon>Gonapodyaceae</taxon>
        <taxon>Gonapodya</taxon>
    </lineage>
</organism>
<evidence type="ECO:0000313" key="10">
    <source>
        <dbReference type="EMBL" id="KXS09129.1"/>
    </source>
</evidence>
<dbReference type="SMART" id="SM00636">
    <property type="entry name" value="Glyco_18"/>
    <property type="match status" value="1"/>
</dbReference>
<evidence type="ECO:0000256" key="6">
    <source>
        <dbReference type="ARBA" id="ARBA00023326"/>
    </source>
</evidence>
<gene>
    <name evidence="10" type="ORF">M427DRAFT_105924</name>
</gene>
<evidence type="ECO:0000256" key="4">
    <source>
        <dbReference type="ARBA" id="ARBA00023277"/>
    </source>
</evidence>
<dbReference type="PROSITE" id="PS51910">
    <property type="entry name" value="GH18_2"/>
    <property type="match status" value="1"/>
</dbReference>
<protein>
    <submittedName>
        <fullName evidence="10">Glycoside hydrolase family 18 protein</fullName>
    </submittedName>
</protein>
<dbReference type="InterPro" id="IPR001223">
    <property type="entry name" value="Glyco_hydro18_cat"/>
</dbReference>
<dbReference type="Gene3D" id="3.20.20.80">
    <property type="entry name" value="Glycosidases"/>
    <property type="match status" value="1"/>
</dbReference>
<evidence type="ECO:0000256" key="5">
    <source>
        <dbReference type="ARBA" id="ARBA00023295"/>
    </source>
</evidence>
<dbReference type="GO" id="GO:0006032">
    <property type="term" value="P:chitin catabolic process"/>
    <property type="evidence" value="ECO:0007669"/>
    <property type="project" value="UniProtKB-KW"/>
</dbReference>
<dbReference type="AlphaFoldDB" id="A0A138ZXB4"/>
<proteinExistence type="inferred from homology"/>
<dbReference type="OMA" id="IRWYLAN"/>
<dbReference type="GO" id="GO:0008061">
    <property type="term" value="F:chitin binding"/>
    <property type="evidence" value="ECO:0007669"/>
    <property type="project" value="InterPro"/>
</dbReference>
<dbReference type="Proteomes" id="UP000070544">
    <property type="component" value="Unassembled WGS sequence"/>
</dbReference>
<sequence>MSFSGLNFVLYAFWQPNADGTISSLDTWADLQIGGNGMMLQLNTEVKPQYPGMKTLLAVGGYTLSSNFAAIAASKSLRDAFAESCLSAVKTYGFDGIDIDWEFPASATEASNFALLVAALRSHLGTKYYISLAMSVNLSVYGASLLDITKWADFVNLMTYDFGGPWDTYTSLNAPLYHDTATDPNGDRGNVAGVVNAYKSAGVGASKMTVGVALYGHSVRMNCGVHRFSFP</sequence>
<comment type="catalytic activity">
    <reaction evidence="1">
        <text>Random endo-hydrolysis of N-acetyl-beta-D-glucosaminide (1-&gt;4)-beta-linkages in chitin and chitodextrins.</text>
        <dbReference type="EC" id="3.2.1.14"/>
    </reaction>
</comment>
<dbReference type="InterPro" id="IPR011583">
    <property type="entry name" value="Chitinase_II/V-like_cat"/>
</dbReference>
<keyword evidence="11" id="KW-1185">Reference proteome</keyword>
<accession>A0A138ZXB4</accession>
<evidence type="ECO:0000256" key="2">
    <source>
        <dbReference type="ARBA" id="ARBA00022801"/>
    </source>
</evidence>
<dbReference type="InterPro" id="IPR050314">
    <property type="entry name" value="Glycosyl_Hydrlase_18"/>
</dbReference>
<evidence type="ECO:0000313" key="11">
    <source>
        <dbReference type="Proteomes" id="UP000070544"/>
    </source>
</evidence>
<dbReference type="SUPFAM" id="SSF51445">
    <property type="entry name" value="(Trans)glycosidases"/>
    <property type="match status" value="1"/>
</dbReference>
<comment type="similarity">
    <text evidence="8">Belongs to the glycosyl hydrolase 18 family.</text>
</comment>
<dbReference type="PANTHER" id="PTHR11177">
    <property type="entry name" value="CHITINASE"/>
    <property type="match status" value="1"/>
</dbReference>
<evidence type="ECO:0000256" key="3">
    <source>
        <dbReference type="ARBA" id="ARBA00023024"/>
    </source>
</evidence>
<dbReference type="PANTHER" id="PTHR11177:SF317">
    <property type="entry name" value="CHITINASE 12-RELATED"/>
    <property type="match status" value="1"/>
</dbReference>
<reference evidence="10 11" key="1">
    <citation type="journal article" date="2015" name="Genome Biol. Evol.">
        <title>Phylogenomic analyses indicate that early fungi evolved digesting cell walls of algal ancestors of land plants.</title>
        <authorList>
            <person name="Chang Y."/>
            <person name="Wang S."/>
            <person name="Sekimoto S."/>
            <person name="Aerts A.L."/>
            <person name="Choi C."/>
            <person name="Clum A."/>
            <person name="LaButti K.M."/>
            <person name="Lindquist E.A."/>
            <person name="Yee Ngan C."/>
            <person name="Ohm R.A."/>
            <person name="Salamov A.A."/>
            <person name="Grigoriev I.V."/>
            <person name="Spatafora J.W."/>
            <person name="Berbee M.L."/>
        </authorList>
    </citation>
    <scope>NUCLEOTIDE SEQUENCE [LARGE SCALE GENOMIC DNA]</scope>
    <source>
        <strain evidence="10 11">JEL478</strain>
    </source>
</reference>
<dbReference type="InterPro" id="IPR017853">
    <property type="entry name" value="GH"/>
</dbReference>
<evidence type="ECO:0000259" key="9">
    <source>
        <dbReference type="PROSITE" id="PS51910"/>
    </source>
</evidence>
<dbReference type="STRING" id="1344416.A0A138ZXB4"/>
<dbReference type="GO" id="GO:0008843">
    <property type="term" value="F:endochitinase activity"/>
    <property type="evidence" value="ECO:0007669"/>
    <property type="project" value="UniProtKB-EC"/>
</dbReference>
<evidence type="ECO:0000256" key="8">
    <source>
        <dbReference type="RuleBase" id="RU004453"/>
    </source>
</evidence>
<evidence type="ECO:0000256" key="7">
    <source>
        <dbReference type="RuleBase" id="RU000489"/>
    </source>
</evidence>
<evidence type="ECO:0000256" key="1">
    <source>
        <dbReference type="ARBA" id="ARBA00000822"/>
    </source>
</evidence>
<keyword evidence="5 7" id="KW-0326">Glycosidase</keyword>
<name>A0A138ZXB4_GONPJ</name>
<dbReference type="PROSITE" id="PS01095">
    <property type="entry name" value="GH18_1"/>
    <property type="match status" value="1"/>
</dbReference>
<dbReference type="EMBL" id="KQ965886">
    <property type="protein sequence ID" value="KXS09129.1"/>
    <property type="molecule type" value="Genomic_DNA"/>
</dbReference>
<dbReference type="GO" id="GO:0000272">
    <property type="term" value="P:polysaccharide catabolic process"/>
    <property type="evidence" value="ECO:0007669"/>
    <property type="project" value="UniProtKB-KW"/>
</dbReference>
<keyword evidence="3" id="KW-0146">Chitin degradation</keyword>
<keyword evidence="4" id="KW-0119">Carbohydrate metabolism</keyword>
<keyword evidence="2 7" id="KW-0378">Hydrolase</keyword>
<dbReference type="InterPro" id="IPR001579">
    <property type="entry name" value="Glyco_hydro_18_chit_AS"/>
</dbReference>
<feature type="domain" description="GH18" evidence="9">
    <location>
        <begin position="1"/>
        <end position="231"/>
    </location>
</feature>
<dbReference type="OrthoDB" id="73875at2759"/>
<keyword evidence="6" id="KW-0624">Polysaccharide degradation</keyword>